<evidence type="ECO:0000256" key="4">
    <source>
        <dbReference type="ARBA" id="ARBA00023136"/>
    </source>
</evidence>
<evidence type="ECO:0000313" key="8">
    <source>
        <dbReference type="WBParaSite" id="HPBE_0002532301-mRNA-1"/>
    </source>
</evidence>
<dbReference type="GO" id="GO:0012505">
    <property type="term" value="C:endomembrane system"/>
    <property type="evidence" value="ECO:0007669"/>
    <property type="project" value="UniProtKB-SubCell"/>
</dbReference>
<comment type="subcellular location">
    <subcellularLocation>
        <location evidence="1">Endomembrane system</location>
    </subcellularLocation>
</comment>
<dbReference type="InterPro" id="IPR011989">
    <property type="entry name" value="ARM-like"/>
</dbReference>
<evidence type="ECO:0000256" key="5">
    <source>
        <dbReference type="SAM" id="MobiDB-lite"/>
    </source>
</evidence>
<feature type="compositionally biased region" description="Basic and acidic residues" evidence="5">
    <location>
        <begin position="120"/>
        <end position="131"/>
    </location>
</feature>
<reference evidence="8" key="2">
    <citation type="submission" date="2019-09" db="UniProtKB">
        <authorList>
            <consortium name="WormBaseParasite"/>
        </authorList>
    </citation>
    <scope>IDENTIFICATION</scope>
</reference>
<dbReference type="WBParaSite" id="HPBE_0002532301-mRNA-1">
    <property type="protein sequence ID" value="HPBE_0002532301-mRNA-1"/>
    <property type="gene ID" value="HPBE_0002532301"/>
</dbReference>
<keyword evidence="7" id="KW-1185">Reference proteome</keyword>
<accession>A0A3P8F494</accession>
<dbReference type="OrthoDB" id="302453at2759"/>
<feature type="compositionally biased region" description="Acidic residues" evidence="5">
    <location>
        <begin position="132"/>
        <end position="175"/>
    </location>
</feature>
<dbReference type="EMBL" id="UZAH01037724">
    <property type="protein sequence ID" value="VDP50525.1"/>
    <property type="molecule type" value="Genomic_DNA"/>
</dbReference>
<keyword evidence="3" id="KW-0653">Protein transport</keyword>
<dbReference type="Proteomes" id="UP000050761">
    <property type="component" value="Unassembled WGS sequence"/>
</dbReference>
<dbReference type="Gene3D" id="1.25.10.10">
    <property type="entry name" value="Leucine-rich Repeat Variant"/>
    <property type="match status" value="1"/>
</dbReference>
<keyword evidence="2" id="KW-0813">Transport</keyword>
<dbReference type="AlphaFoldDB" id="A0A183GRK3"/>
<keyword evidence="4" id="KW-0472">Membrane</keyword>
<evidence type="ECO:0000256" key="3">
    <source>
        <dbReference type="ARBA" id="ARBA00022927"/>
    </source>
</evidence>
<dbReference type="GO" id="GO:0015031">
    <property type="term" value="P:protein transport"/>
    <property type="evidence" value="ECO:0007669"/>
    <property type="project" value="UniProtKB-KW"/>
</dbReference>
<evidence type="ECO:0000313" key="7">
    <source>
        <dbReference type="Proteomes" id="UP000050761"/>
    </source>
</evidence>
<evidence type="ECO:0000313" key="6">
    <source>
        <dbReference type="EMBL" id="VDP50525.1"/>
    </source>
</evidence>
<name>A0A183GRK3_HELPZ</name>
<feature type="compositionally biased region" description="Acidic residues" evidence="5">
    <location>
        <begin position="182"/>
        <end position="194"/>
    </location>
</feature>
<proteinExistence type="predicted"/>
<gene>
    <name evidence="6" type="ORF">HPBE_LOCUS25322</name>
</gene>
<feature type="region of interest" description="Disordered" evidence="5">
    <location>
        <begin position="110"/>
        <end position="229"/>
    </location>
</feature>
<dbReference type="PANTHER" id="PTHR11134">
    <property type="entry name" value="ADAPTOR COMPLEX SUBUNIT BETA FAMILY MEMBER"/>
    <property type="match status" value="1"/>
</dbReference>
<evidence type="ECO:0000256" key="2">
    <source>
        <dbReference type="ARBA" id="ARBA00022448"/>
    </source>
</evidence>
<sequence>MVPDLAPDLLRILAKNFVNEDEIVKVETLKLAVKLWMIRRHDSEKLVHYVLQLARYDLSYDVRDSRTSLDSPGLIPRESFVFAYIEREQFQLGTLSHALNQRCTRYQDLPNFPQVSSDASMRREANSPEEFKYDDEADLEEEDEDEYEDEEYEEDEDEAGSLEAEEEEEDEEETADGTTADESGEEESDEESEEERPPVAPVKQPSSKAHNKRLAPTNGHSAHEKKSAPKAVENAIDLLLDLDFSAAGSRQVVEPEVVSVSFVTELLLGEPLMGVDHIKRFMRELASFCTTTLCSSRICSSVHAVDPFLLRAKLVQWVYGSSDMKGFDKETAFRSGVA</sequence>
<organism evidence="7 8">
    <name type="scientific">Heligmosomoides polygyrus</name>
    <name type="common">Parasitic roundworm</name>
    <dbReference type="NCBI Taxonomy" id="6339"/>
    <lineage>
        <taxon>Eukaryota</taxon>
        <taxon>Metazoa</taxon>
        <taxon>Ecdysozoa</taxon>
        <taxon>Nematoda</taxon>
        <taxon>Chromadorea</taxon>
        <taxon>Rhabditida</taxon>
        <taxon>Rhabditina</taxon>
        <taxon>Rhabditomorpha</taxon>
        <taxon>Strongyloidea</taxon>
        <taxon>Heligmosomidae</taxon>
        <taxon>Heligmosomoides</taxon>
    </lineage>
</organism>
<dbReference type="InterPro" id="IPR026739">
    <property type="entry name" value="AP_beta"/>
</dbReference>
<dbReference type="GO" id="GO:0016192">
    <property type="term" value="P:vesicle-mediated transport"/>
    <property type="evidence" value="ECO:0007669"/>
    <property type="project" value="InterPro"/>
</dbReference>
<reference evidence="6 7" key="1">
    <citation type="submission" date="2018-11" db="EMBL/GenBank/DDBJ databases">
        <authorList>
            <consortium name="Pathogen Informatics"/>
        </authorList>
    </citation>
    <scope>NUCLEOTIDE SEQUENCE [LARGE SCALE GENOMIC DNA]</scope>
</reference>
<protein>
    <submittedName>
        <fullName evidence="8">BACK domain-containing protein</fullName>
    </submittedName>
</protein>
<accession>A0A183GRK3</accession>
<evidence type="ECO:0000256" key="1">
    <source>
        <dbReference type="ARBA" id="ARBA00004308"/>
    </source>
</evidence>